<evidence type="ECO:0000256" key="2">
    <source>
        <dbReference type="SAM" id="MobiDB-lite"/>
    </source>
</evidence>
<dbReference type="EMBL" id="SEOQ01000392">
    <property type="protein sequence ID" value="TFY63941.1"/>
    <property type="molecule type" value="Genomic_DNA"/>
</dbReference>
<dbReference type="STRING" id="205917.A0A4Y9YQW9"/>
<dbReference type="AlphaFoldDB" id="A0A4Y9YQW9"/>
<evidence type="ECO:0000313" key="5">
    <source>
        <dbReference type="Proteomes" id="UP000298327"/>
    </source>
</evidence>
<dbReference type="InterPro" id="IPR046520">
    <property type="entry name" value="DUF6697"/>
</dbReference>
<evidence type="ECO:0000259" key="3">
    <source>
        <dbReference type="Pfam" id="PF20411"/>
    </source>
</evidence>
<feature type="coiled-coil region" evidence="1">
    <location>
        <begin position="72"/>
        <end position="106"/>
    </location>
</feature>
<feature type="compositionally biased region" description="Polar residues" evidence="2">
    <location>
        <begin position="195"/>
        <end position="210"/>
    </location>
</feature>
<accession>A0A4Y9YQW9</accession>
<organism evidence="4 5">
    <name type="scientific">Dentipellis fragilis</name>
    <dbReference type="NCBI Taxonomy" id="205917"/>
    <lineage>
        <taxon>Eukaryota</taxon>
        <taxon>Fungi</taxon>
        <taxon>Dikarya</taxon>
        <taxon>Basidiomycota</taxon>
        <taxon>Agaricomycotina</taxon>
        <taxon>Agaricomycetes</taxon>
        <taxon>Russulales</taxon>
        <taxon>Hericiaceae</taxon>
        <taxon>Dentipellis</taxon>
    </lineage>
</organism>
<gene>
    <name evidence="4" type="ORF">EVG20_g6119</name>
</gene>
<evidence type="ECO:0000313" key="4">
    <source>
        <dbReference type="EMBL" id="TFY63941.1"/>
    </source>
</evidence>
<dbReference type="Pfam" id="PF20411">
    <property type="entry name" value="DUF6697"/>
    <property type="match status" value="1"/>
</dbReference>
<comment type="caution">
    <text evidence="4">The sequence shown here is derived from an EMBL/GenBank/DDBJ whole genome shotgun (WGS) entry which is preliminary data.</text>
</comment>
<protein>
    <recommendedName>
        <fullName evidence="3">DUF6697 domain-containing protein</fullName>
    </recommendedName>
</protein>
<evidence type="ECO:0000256" key="1">
    <source>
        <dbReference type="SAM" id="Coils"/>
    </source>
</evidence>
<keyword evidence="1" id="KW-0175">Coiled coil</keyword>
<reference evidence="4 5" key="1">
    <citation type="submission" date="2019-02" db="EMBL/GenBank/DDBJ databases">
        <title>Genome sequencing of the rare red list fungi Dentipellis fragilis.</title>
        <authorList>
            <person name="Buettner E."/>
            <person name="Kellner H."/>
        </authorList>
    </citation>
    <scope>NUCLEOTIDE SEQUENCE [LARGE SCALE GENOMIC DNA]</scope>
    <source>
        <strain evidence="4 5">DSM 105465</strain>
    </source>
</reference>
<keyword evidence="5" id="KW-1185">Reference proteome</keyword>
<feature type="region of interest" description="Disordered" evidence="2">
    <location>
        <begin position="187"/>
        <end position="225"/>
    </location>
</feature>
<sequence length="468" mass="53017">MSVRGRADESLEVRNANLEDELRDALRKIKVLEEQSSRGKREYERRIGRMKKDMAGETKTLEDDLKETRRTRNELRVLVGRMEGEVKEAQGEARRWKEKLKASRAEFAKLHARHGAARTVTVAGASAEKAARAVPPVEVKTESPDTPPLKRTRPIDIQPTIVDATVERRSKRQKLDKNAKNDAKTLILSIPAADTPSQRSKASKSCSDQEQSTKKARKKKPSAVASGEIDVAVNPGIRRRLACMEPFVVRLSSVASPLGVSRKFLKDVYGIGDSMFGEIKSETTTRRTAIRHFIFPKPELSQGLPLNPGAPGIMLTNLPDILRCGPISLWMKTKGGLWKYFGYYTFSRSPIPLMADEARALDEWTRKAWVNLLTRNEYDSHAELRMRIWFRKIGAEVSKDAIAQQLDLLQKGRSPMNLSKSDISDALQSWQETLHVVMMHCVGYEYNYLADVEDRWREWYPQATASRA</sequence>
<dbReference type="OrthoDB" id="3265858at2759"/>
<dbReference type="Proteomes" id="UP000298327">
    <property type="component" value="Unassembled WGS sequence"/>
</dbReference>
<feature type="region of interest" description="Disordered" evidence="2">
    <location>
        <begin position="35"/>
        <end position="64"/>
    </location>
</feature>
<name>A0A4Y9YQW9_9AGAM</name>
<feature type="region of interest" description="Disordered" evidence="2">
    <location>
        <begin position="130"/>
        <end position="154"/>
    </location>
</feature>
<proteinExistence type="predicted"/>
<feature type="domain" description="DUF6697" evidence="3">
    <location>
        <begin position="260"/>
        <end position="452"/>
    </location>
</feature>